<reference evidence="4 5" key="1">
    <citation type="journal article" date="2016" name="Genome Biol. Evol.">
        <title>Divergent and convergent evolution of fungal pathogenicity.</title>
        <authorList>
            <person name="Shang Y."/>
            <person name="Xiao G."/>
            <person name="Zheng P."/>
            <person name="Cen K."/>
            <person name="Zhan S."/>
            <person name="Wang C."/>
        </authorList>
    </citation>
    <scope>NUCLEOTIDE SEQUENCE [LARGE SCALE GENOMIC DNA]</scope>
    <source>
        <strain evidence="4 5">RCEF 2490</strain>
    </source>
</reference>
<dbReference type="GO" id="GO:0016787">
    <property type="term" value="F:hydrolase activity"/>
    <property type="evidence" value="ECO:0007669"/>
    <property type="project" value="UniProtKB-KW"/>
</dbReference>
<evidence type="ECO:0000259" key="3">
    <source>
        <dbReference type="Pfam" id="PF07859"/>
    </source>
</evidence>
<name>A0A167YI56_9HYPO</name>
<comment type="caution">
    <text evidence="4">The sequence shown here is derived from an EMBL/GenBank/DDBJ whole genome shotgun (WGS) entry which is preliminary data.</text>
</comment>
<feature type="compositionally biased region" description="Basic and acidic residues" evidence="2">
    <location>
        <begin position="489"/>
        <end position="498"/>
    </location>
</feature>
<feature type="domain" description="Alpha/beta hydrolase fold-3" evidence="3">
    <location>
        <begin position="343"/>
        <end position="393"/>
    </location>
</feature>
<dbReference type="AlphaFoldDB" id="A0A167YI56"/>
<feature type="region of interest" description="Disordered" evidence="2">
    <location>
        <begin position="478"/>
        <end position="515"/>
    </location>
</feature>
<evidence type="ECO:0000313" key="5">
    <source>
        <dbReference type="Proteomes" id="UP000078544"/>
    </source>
</evidence>
<feature type="region of interest" description="Disordered" evidence="2">
    <location>
        <begin position="818"/>
        <end position="846"/>
    </location>
</feature>
<organism evidence="4 5">
    <name type="scientific">Moelleriella libera RCEF 2490</name>
    <dbReference type="NCBI Taxonomy" id="1081109"/>
    <lineage>
        <taxon>Eukaryota</taxon>
        <taxon>Fungi</taxon>
        <taxon>Dikarya</taxon>
        <taxon>Ascomycota</taxon>
        <taxon>Pezizomycotina</taxon>
        <taxon>Sordariomycetes</taxon>
        <taxon>Hypocreomycetidae</taxon>
        <taxon>Hypocreales</taxon>
        <taxon>Clavicipitaceae</taxon>
        <taxon>Moelleriella</taxon>
    </lineage>
</organism>
<dbReference type="STRING" id="1081109.A0A167YI56"/>
<dbReference type="Proteomes" id="UP000078544">
    <property type="component" value="Unassembled WGS sequence"/>
</dbReference>
<feature type="compositionally biased region" description="Basic and acidic residues" evidence="2">
    <location>
        <begin position="821"/>
        <end position="846"/>
    </location>
</feature>
<dbReference type="OrthoDB" id="2336090at2759"/>
<dbReference type="SUPFAM" id="SSF53474">
    <property type="entry name" value="alpha/beta-Hydrolases"/>
    <property type="match status" value="1"/>
</dbReference>
<protein>
    <submittedName>
        <fullName evidence="4">Alpha/beta hydrolase fold-3</fullName>
    </submittedName>
</protein>
<dbReference type="InterPro" id="IPR013094">
    <property type="entry name" value="AB_hydrolase_3"/>
</dbReference>
<accession>A0A167YI56</accession>
<feature type="domain" description="Alpha/beta hydrolase fold-3" evidence="3">
    <location>
        <begin position="129"/>
        <end position="241"/>
    </location>
</feature>
<feature type="region of interest" description="Disordered" evidence="2">
    <location>
        <begin position="662"/>
        <end position="706"/>
    </location>
</feature>
<evidence type="ECO:0000256" key="2">
    <source>
        <dbReference type="SAM" id="MobiDB-lite"/>
    </source>
</evidence>
<feature type="compositionally biased region" description="Polar residues" evidence="2">
    <location>
        <begin position="670"/>
        <end position="682"/>
    </location>
</feature>
<dbReference type="InterPro" id="IPR029058">
    <property type="entry name" value="AB_hydrolase_fold"/>
</dbReference>
<dbReference type="InterPro" id="IPR050300">
    <property type="entry name" value="GDXG_lipolytic_enzyme"/>
</dbReference>
<feature type="compositionally biased region" description="Low complexity" evidence="2">
    <location>
        <begin position="478"/>
        <end position="488"/>
    </location>
</feature>
<feature type="compositionally biased region" description="Basic and acidic residues" evidence="2">
    <location>
        <begin position="691"/>
        <end position="706"/>
    </location>
</feature>
<sequence length="846" mass="93455">MRYIKFLNRKPLKQRPTAHLSYDQGLNVIRAFLEFAAQHTVEELQAFTSQWVPNPQWIRVETATVSSEYLSHSAELIHAQLGSEGLAQVGGRQWWQWRKPQTCLEAEWIEMKAHYNARKASNDPGRRIMLYVHGGAYFFGSVDEHRYQMQRHARKLKARVFAPRYRLAPQFPFPCGLQDCLAAYLYLLSFQDPNTILLAGDSAGGGMVMSMLCIIRDQGIPLPAGGILLSPWVDLTHSFPSLCSDAPLDYIPHSGFHHKPSRAWPPLNDDDMATLQEKAAEQKKSKLAAGQQLGEGGGDKSAPGNGRAINADKLADLVGDKSGNAKHLTVAIDGAPVVIKDQIQLYTTNALVNHPLVSPVLQSTLGGLPPLLILVGGGEILRDEQIFLAHKCANPSKYAPPRESLSEKEIEKLQKYKPTDVQLQVWDDLCHVAPTLSFTRPAKLMFRSVAQFGAWALARAQKRGIDILDDDDISVVSGSDAGSDSSADNQREQAKCATDRAGSGQVGRAGDPLPHFRNHMIRQRVTRHGVTLPLAPESDLTGCCMATSEIGVVKEHTVKKWLETRKKYDQRYASAKAKVHQKIIKDMIIGFQDLGPDEHPPPTALAGRRLAVTDWAEKKKSKSFGLALWSLWGSKHDELTAERESEADRVLDIKDVTGDESRGARAFEDIQSQQPMPRSQFGSRSRSRRRTVIDEHQTDGEPAEKDTHVAELMERRKQQEAATHSLLSPDFVAQTGVAGKRPFIQGTALPFSLKKDADTASMVTLNSSVTPIPDSSSRKFFGHEGDSIGHPTTADVAKAEELLAAGTARPAIEKFLSADAKVPRIQEPVEQKESDQSEARTEQMHA</sequence>
<feature type="region of interest" description="Disordered" evidence="2">
    <location>
        <begin position="278"/>
        <end position="307"/>
    </location>
</feature>
<dbReference type="PANTHER" id="PTHR48081:SF19">
    <property type="entry name" value="AB HYDROLASE SUPERFAMILY PROTEIN C4A8.06C"/>
    <property type="match status" value="1"/>
</dbReference>
<gene>
    <name evidence="4" type="ORF">AAL_06611</name>
</gene>
<dbReference type="Pfam" id="PF07859">
    <property type="entry name" value="Abhydrolase_3"/>
    <property type="match status" value="2"/>
</dbReference>
<keyword evidence="5" id="KW-1185">Reference proteome</keyword>
<dbReference type="PANTHER" id="PTHR48081">
    <property type="entry name" value="AB HYDROLASE SUPERFAMILY PROTEIN C4A8.06C"/>
    <property type="match status" value="1"/>
</dbReference>
<evidence type="ECO:0000256" key="1">
    <source>
        <dbReference type="ARBA" id="ARBA00022801"/>
    </source>
</evidence>
<keyword evidence="1 4" id="KW-0378">Hydrolase</keyword>
<evidence type="ECO:0000313" key="4">
    <source>
        <dbReference type="EMBL" id="KZZ91375.1"/>
    </source>
</evidence>
<proteinExistence type="predicted"/>
<dbReference type="EMBL" id="AZGY01000018">
    <property type="protein sequence ID" value="KZZ91375.1"/>
    <property type="molecule type" value="Genomic_DNA"/>
</dbReference>
<dbReference type="Gene3D" id="3.40.50.1820">
    <property type="entry name" value="alpha/beta hydrolase"/>
    <property type="match status" value="1"/>
</dbReference>